<evidence type="ECO:0000313" key="2">
    <source>
        <dbReference type="EMBL" id="KAL0358259.1"/>
    </source>
</evidence>
<reference evidence="2" key="2">
    <citation type="journal article" date="2024" name="Plant">
        <title>Genomic evolution and insights into agronomic trait innovations of Sesamum species.</title>
        <authorList>
            <person name="Miao H."/>
            <person name="Wang L."/>
            <person name="Qu L."/>
            <person name="Liu H."/>
            <person name="Sun Y."/>
            <person name="Le M."/>
            <person name="Wang Q."/>
            <person name="Wei S."/>
            <person name="Zheng Y."/>
            <person name="Lin W."/>
            <person name="Duan Y."/>
            <person name="Cao H."/>
            <person name="Xiong S."/>
            <person name="Wang X."/>
            <person name="Wei L."/>
            <person name="Li C."/>
            <person name="Ma Q."/>
            <person name="Ju M."/>
            <person name="Zhao R."/>
            <person name="Li G."/>
            <person name="Mu C."/>
            <person name="Tian Q."/>
            <person name="Mei H."/>
            <person name="Zhang T."/>
            <person name="Gao T."/>
            <person name="Zhang H."/>
        </authorList>
    </citation>
    <scope>NUCLEOTIDE SEQUENCE</scope>
    <source>
        <strain evidence="2">G01</strain>
    </source>
</reference>
<organism evidence="2">
    <name type="scientific">Sesamum angustifolium</name>
    <dbReference type="NCBI Taxonomy" id="2727405"/>
    <lineage>
        <taxon>Eukaryota</taxon>
        <taxon>Viridiplantae</taxon>
        <taxon>Streptophyta</taxon>
        <taxon>Embryophyta</taxon>
        <taxon>Tracheophyta</taxon>
        <taxon>Spermatophyta</taxon>
        <taxon>Magnoliopsida</taxon>
        <taxon>eudicotyledons</taxon>
        <taxon>Gunneridae</taxon>
        <taxon>Pentapetalae</taxon>
        <taxon>asterids</taxon>
        <taxon>lamiids</taxon>
        <taxon>Lamiales</taxon>
        <taxon>Pedaliaceae</taxon>
        <taxon>Sesamum</taxon>
    </lineage>
</organism>
<sequence length="195" mass="22563">MSMRGSILMIICNCPELELDEHRPNVMPKAVYTLGKEQKMRVCEYIRGLKFPDGYASNLACCVDMTELRMHGMKSHDCHVFMQKLIPIAFHEILPKHVWSALTKVSLLFQSICLTMLDVHRLHELENNVAIILCNLEKILPPTFFYSMEHLIFHLLYEASVGGSVQYRSYLNKLYQHQHPADPIIDRLVSTECND</sequence>
<dbReference type="AlphaFoldDB" id="A0AAW2PR97"/>
<proteinExistence type="predicted"/>
<gene>
    <name evidence="2" type="ORF">Sangu_0675300</name>
</gene>
<dbReference type="PANTHER" id="PTHR48258:SF4">
    <property type="entry name" value="DUF4216 DOMAIN-CONTAINING PROTEIN"/>
    <property type="match status" value="1"/>
</dbReference>
<protein>
    <recommendedName>
        <fullName evidence="1">DUF4218 domain-containing protein</fullName>
    </recommendedName>
</protein>
<dbReference type="Pfam" id="PF13960">
    <property type="entry name" value="DUF4218"/>
    <property type="match status" value="1"/>
</dbReference>
<name>A0AAW2PR97_9LAMI</name>
<reference evidence="2" key="1">
    <citation type="submission" date="2020-06" db="EMBL/GenBank/DDBJ databases">
        <authorList>
            <person name="Li T."/>
            <person name="Hu X."/>
            <person name="Zhang T."/>
            <person name="Song X."/>
            <person name="Zhang H."/>
            <person name="Dai N."/>
            <person name="Sheng W."/>
            <person name="Hou X."/>
            <person name="Wei L."/>
        </authorList>
    </citation>
    <scope>NUCLEOTIDE SEQUENCE</scope>
    <source>
        <strain evidence="2">G01</strain>
        <tissue evidence="2">Leaf</tissue>
    </source>
</reference>
<comment type="caution">
    <text evidence="2">The sequence shown here is derived from an EMBL/GenBank/DDBJ whole genome shotgun (WGS) entry which is preliminary data.</text>
</comment>
<dbReference type="PANTHER" id="PTHR48258">
    <property type="entry name" value="DUF4218 DOMAIN-CONTAINING PROTEIN-RELATED"/>
    <property type="match status" value="1"/>
</dbReference>
<feature type="domain" description="DUF4218" evidence="1">
    <location>
        <begin position="115"/>
        <end position="170"/>
    </location>
</feature>
<accession>A0AAW2PR97</accession>
<dbReference type="InterPro" id="IPR025452">
    <property type="entry name" value="DUF4218"/>
</dbReference>
<dbReference type="EMBL" id="JACGWK010000004">
    <property type="protein sequence ID" value="KAL0358259.1"/>
    <property type="molecule type" value="Genomic_DNA"/>
</dbReference>
<evidence type="ECO:0000259" key="1">
    <source>
        <dbReference type="Pfam" id="PF13960"/>
    </source>
</evidence>